<gene>
    <name evidence="9" type="ORF">ACFSR5_20355</name>
</gene>
<dbReference type="RefSeq" id="WP_380906421.1">
    <property type="nucleotide sequence ID" value="NZ_JBHUEG010000018.1"/>
</dbReference>
<keyword evidence="3" id="KW-1003">Cell membrane</keyword>
<organism evidence="9 10">
    <name type="scientific">Sphingobacterium suaedae</name>
    <dbReference type="NCBI Taxonomy" id="1686402"/>
    <lineage>
        <taxon>Bacteria</taxon>
        <taxon>Pseudomonadati</taxon>
        <taxon>Bacteroidota</taxon>
        <taxon>Sphingobacteriia</taxon>
        <taxon>Sphingobacteriales</taxon>
        <taxon>Sphingobacteriaceae</taxon>
        <taxon>Sphingobacterium</taxon>
    </lineage>
</organism>
<protein>
    <submittedName>
        <fullName evidence="9">Acyltransferase</fullName>
    </submittedName>
</protein>
<evidence type="ECO:0000313" key="9">
    <source>
        <dbReference type="EMBL" id="MFD2550010.1"/>
    </source>
</evidence>
<comment type="similarity">
    <text evidence="2">Belongs to the acyltransferase 3 family.</text>
</comment>
<keyword evidence="4 7" id="KW-0812">Transmembrane</keyword>
<feature type="transmembrane region" description="Helical" evidence="7">
    <location>
        <begin position="280"/>
        <end position="299"/>
    </location>
</feature>
<proteinExistence type="inferred from homology"/>
<evidence type="ECO:0000256" key="1">
    <source>
        <dbReference type="ARBA" id="ARBA00004651"/>
    </source>
</evidence>
<dbReference type="PANTHER" id="PTHR40074:SF2">
    <property type="entry name" value="O-ACETYLTRANSFERASE WECH"/>
    <property type="match status" value="1"/>
</dbReference>
<dbReference type="Pfam" id="PF01757">
    <property type="entry name" value="Acyl_transf_3"/>
    <property type="match status" value="1"/>
</dbReference>
<reference evidence="10" key="1">
    <citation type="journal article" date="2019" name="Int. J. Syst. Evol. Microbiol.">
        <title>The Global Catalogue of Microorganisms (GCM) 10K type strain sequencing project: providing services to taxonomists for standard genome sequencing and annotation.</title>
        <authorList>
            <consortium name="The Broad Institute Genomics Platform"/>
            <consortium name="The Broad Institute Genome Sequencing Center for Infectious Disease"/>
            <person name="Wu L."/>
            <person name="Ma J."/>
        </authorList>
    </citation>
    <scope>NUCLEOTIDE SEQUENCE [LARGE SCALE GENOMIC DNA]</scope>
    <source>
        <strain evidence="10">KCTC 42662</strain>
    </source>
</reference>
<keyword evidence="5 7" id="KW-1133">Transmembrane helix</keyword>
<keyword evidence="10" id="KW-1185">Reference proteome</keyword>
<feature type="transmembrane region" description="Helical" evidence="7">
    <location>
        <begin position="79"/>
        <end position="100"/>
    </location>
</feature>
<comment type="caution">
    <text evidence="9">The sequence shown here is derived from an EMBL/GenBank/DDBJ whole genome shotgun (WGS) entry which is preliminary data.</text>
</comment>
<dbReference type="InterPro" id="IPR002656">
    <property type="entry name" value="Acyl_transf_3_dom"/>
</dbReference>
<keyword evidence="9" id="KW-0808">Transferase</keyword>
<feature type="domain" description="Acyltransferase 3" evidence="8">
    <location>
        <begin position="6"/>
        <end position="319"/>
    </location>
</feature>
<evidence type="ECO:0000256" key="2">
    <source>
        <dbReference type="ARBA" id="ARBA00007400"/>
    </source>
</evidence>
<keyword evidence="9" id="KW-0012">Acyltransferase</keyword>
<evidence type="ECO:0000313" key="10">
    <source>
        <dbReference type="Proteomes" id="UP001597545"/>
    </source>
</evidence>
<evidence type="ECO:0000256" key="3">
    <source>
        <dbReference type="ARBA" id="ARBA00022475"/>
    </source>
</evidence>
<feature type="transmembrane region" description="Helical" evidence="7">
    <location>
        <begin position="7"/>
        <end position="25"/>
    </location>
</feature>
<feature type="transmembrane region" description="Helical" evidence="7">
    <location>
        <begin position="241"/>
        <end position="260"/>
    </location>
</feature>
<dbReference type="GO" id="GO:0016746">
    <property type="term" value="F:acyltransferase activity"/>
    <property type="evidence" value="ECO:0007669"/>
    <property type="project" value="UniProtKB-KW"/>
</dbReference>
<accession>A0ABW5KQ69</accession>
<dbReference type="PANTHER" id="PTHR40074">
    <property type="entry name" value="O-ACETYLTRANSFERASE WECH"/>
    <property type="match status" value="1"/>
</dbReference>
<feature type="transmembrane region" description="Helical" evidence="7">
    <location>
        <begin position="157"/>
        <end position="172"/>
    </location>
</feature>
<name>A0ABW5KQ69_9SPHI</name>
<keyword evidence="6 7" id="KW-0472">Membrane</keyword>
<feature type="transmembrane region" description="Helical" evidence="7">
    <location>
        <begin position="209"/>
        <end position="229"/>
    </location>
</feature>
<comment type="subcellular location">
    <subcellularLocation>
        <location evidence="1">Cell membrane</location>
        <topology evidence="1">Multi-pass membrane protein</topology>
    </subcellularLocation>
</comment>
<dbReference type="Proteomes" id="UP001597545">
    <property type="component" value="Unassembled WGS sequence"/>
</dbReference>
<evidence type="ECO:0000259" key="8">
    <source>
        <dbReference type="Pfam" id="PF01757"/>
    </source>
</evidence>
<dbReference type="EMBL" id="JBHULR010000021">
    <property type="protein sequence ID" value="MFD2550010.1"/>
    <property type="molecule type" value="Genomic_DNA"/>
</dbReference>
<evidence type="ECO:0000256" key="5">
    <source>
        <dbReference type="ARBA" id="ARBA00022989"/>
    </source>
</evidence>
<feature type="transmembrane region" description="Helical" evidence="7">
    <location>
        <begin position="305"/>
        <end position="323"/>
    </location>
</feature>
<sequence>MQRQPIYYISALRVLATFLVILIHASTGYLNRFSADGFDWHYANILHSFSRFSVPLFVMLSGALLLPKNEDTCLFYRKRMIRVLLPFLFWLVVYLVYYFYRYTPIDVLLASRIVEISLDKLLHGPSAHLWFLYMILGLYLAVPFLQKIVVQASQKEILIFIGLWMLSLLLLNKKVGSYLPSLDLTFFSGYVGYLVFGYYLAARNIALPIAVSLSLVVCLGGLNTWGTYLLSLQQGAYDPALYNYLGLNNVLLAGSVFLLFKQLIRRPIPRWAQAVDLYSFGIYLIHILLLNYIHPLIIAPTVLKVPIAALLTLALSILAIYLLRRLPFGKYVSG</sequence>
<evidence type="ECO:0000256" key="7">
    <source>
        <dbReference type="SAM" id="Phobius"/>
    </source>
</evidence>
<evidence type="ECO:0000256" key="6">
    <source>
        <dbReference type="ARBA" id="ARBA00023136"/>
    </source>
</evidence>
<evidence type="ECO:0000256" key="4">
    <source>
        <dbReference type="ARBA" id="ARBA00022692"/>
    </source>
</evidence>
<feature type="transmembrane region" description="Helical" evidence="7">
    <location>
        <begin position="184"/>
        <end position="202"/>
    </location>
</feature>
<feature type="transmembrane region" description="Helical" evidence="7">
    <location>
        <begin position="127"/>
        <end position="145"/>
    </location>
</feature>
<feature type="transmembrane region" description="Helical" evidence="7">
    <location>
        <begin position="45"/>
        <end position="67"/>
    </location>
</feature>